<dbReference type="SUPFAM" id="SSF54427">
    <property type="entry name" value="NTF2-like"/>
    <property type="match status" value="1"/>
</dbReference>
<accession>A0A2P5HQL3</accession>
<dbReference type="STRING" id="158607.A0A2P5HQL3"/>
<sequence length="253" mass="28599">MAFPTQETEVKISSNGAESFVSWYYQDLNEGRPLAPYYINSSSKYTDAGITADVTINGAHLTNPSEYEALLDQQRSGAGNTNGHNSKNKGVVYEATSYDTQVLNNDYGLGCPEHILKQGPDRHGGRISMLVTVTGTLKLLGGGHSDAQAQHVRFHEVFVLVPNWDVVGRRNPPRNAKRFLISSQNYRTLGWYGTRSAPPRRFERRGRDRGYDRGDGYGYSYDPYRFGRLPEGVFPLQSRRSSGNERMRSWYWD</sequence>
<gene>
    <name evidence="2" type="ORF">DHEL01_v209092</name>
</gene>
<dbReference type="InParanoid" id="A0A2P5HQL3"/>
<dbReference type="AlphaFoldDB" id="A0A2P5HQL3"/>
<organism evidence="2 3">
    <name type="scientific">Diaporthe helianthi</name>
    <dbReference type="NCBI Taxonomy" id="158607"/>
    <lineage>
        <taxon>Eukaryota</taxon>
        <taxon>Fungi</taxon>
        <taxon>Dikarya</taxon>
        <taxon>Ascomycota</taxon>
        <taxon>Pezizomycotina</taxon>
        <taxon>Sordariomycetes</taxon>
        <taxon>Sordariomycetidae</taxon>
        <taxon>Diaporthales</taxon>
        <taxon>Diaporthaceae</taxon>
        <taxon>Diaporthe</taxon>
    </lineage>
</organism>
<comment type="caution">
    <text evidence="2">The sequence shown here is derived from an EMBL/GenBank/DDBJ whole genome shotgun (WGS) entry which is preliminary data.</text>
</comment>
<reference evidence="2" key="1">
    <citation type="submission" date="2017-09" db="EMBL/GenBank/DDBJ databases">
        <title>Polyketide synthases of a Diaporthe helianthi virulent isolate.</title>
        <authorList>
            <person name="Baroncelli R."/>
        </authorList>
    </citation>
    <scope>NUCLEOTIDE SEQUENCE [LARGE SCALE GENOMIC DNA]</scope>
    <source>
        <strain evidence="2">7/96</strain>
    </source>
</reference>
<dbReference type="Gene3D" id="3.10.450.50">
    <property type="match status" value="1"/>
</dbReference>
<dbReference type="OrthoDB" id="25408at2759"/>
<dbReference type="EMBL" id="MAVT02000984">
    <property type="protein sequence ID" value="POS72511.1"/>
    <property type="molecule type" value="Genomic_DNA"/>
</dbReference>
<feature type="domain" description="NTF2" evidence="1">
    <location>
        <begin position="16"/>
        <end position="188"/>
    </location>
</feature>
<dbReference type="InterPro" id="IPR032710">
    <property type="entry name" value="NTF2-like_dom_sf"/>
</dbReference>
<evidence type="ECO:0000259" key="1">
    <source>
        <dbReference type="PROSITE" id="PS50177"/>
    </source>
</evidence>
<evidence type="ECO:0000313" key="2">
    <source>
        <dbReference type="EMBL" id="POS72511.1"/>
    </source>
</evidence>
<proteinExistence type="predicted"/>
<dbReference type="Proteomes" id="UP000094444">
    <property type="component" value="Unassembled WGS sequence"/>
</dbReference>
<dbReference type="InterPro" id="IPR018222">
    <property type="entry name" value="Nuclear_transport_factor_2_euk"/>
</dbReference>
<evidence type="ECO:0000313" key="3">
    <source>
        <dbReference type="Proteomes" id="UP000094444"/>
    </source>
</evidence>
<name>A0A2P5HQL3_DIAHE</name>
<keyword evidence="3" id="KW-1185">Reference proteome</keyword>
<protein>
    <recommendedName>
        <fullName evidence="1">NTF2 domain-containing protein</fullName>
    </recommendedName>
</protein>
<dbReference type="PROSITE" id="PS50177">
    <property type="entry name" value="NTF2_DOMAIN"/>
    <property type="match status" value="1"/>
</dbReference>